<proteinExistence type="inferred from homology"/>
<gene>
    <name evidence="5" type="ORF">EVOR1521_LOCUS22926</name>
</gene>
<comment type="caution">
    <text evidence="5">The sequence shown here is derived from an EMBL/GenBank/DDBJ whole genome shotgun (WGS) entry which is preliminary data.</text>
</comment>
<evidence type="ECO:0000313" key="6">
    <source>
        <dbReference type="Proteomes" id="UP001178507"/>
    </source>
</evidence>
<evidence type="ECO:0000256" key="2">
    <source>
        <dbReference type="ARBA" id="ARBA00022790"/>
    </source>
</evidence>
<dbReference type="SMART" id="SM00088">
    <property type="entry name" value="PINT"/>
    <property type="match status" value="1"/>
</dbReference>
<evidence type="ECO:0000256" key="3">
    <source>
        <dbReference type="SAM" id="MobiDB-lite"/>
    </source>
</evidence>
<evidence type="ECO:0000259" key="4">
    <source>
        <dbReference type="PROSITE" id="PS50250"/>
    </source>
</evidence>
<dbReference type="PANTHER" id="PTHR15350:SF5">
    <property type="entry name" value="COP9 SIGNALOSOME COMPLEX SUBUNIT 7"/>
    <property type="match status" value="1"/>
</dbReference>
<dbReference type="Proteomes" id="UP001178507">
    <property type="component" value="Unassembled WGS sequence"/>
</dbReference>
<dbReference type="PANTHER" id="PTHR15350">
    <property type="entry name" value="COP9 SIGNALOSOME COMPLEX SUBUNIT 7/DENDRITIC CELL PROTEIN GA17"/>
    <property type="match status" value="1"/>
</dbReference>
<dbReference type="Pfam" id="PF01399">
    <property type="entry name" value="PCI"/>
    <property type="match status" value="1"/>
</dbReference>
<sequence length="256" mass="28178">MDTEPLSQFVILAQNAQGRACEALVRQALDHAGVFVFGELLECANVQALQGTEFQPALELLRLFAFGSYPDYKARQGDFGELTAAQLRKLQMLTLVSMATKDKVIRFSDLEAAVDVTGTRALEDLIIEAVYQNLVVGKMDQENNCLIVDSVACRDCRAEDIDYIIETLTAWQASAQDMIRSLDASVSFAVASNEKQKAAQEELEKEVKLIRETLKEGDSTKAGGGGCTRMQTEDADEESKRAKSTRGRWVGGMSKH</sequence>
<dbReference type="InterPro" id="IPR045237">
    <property type="entry name" value="COPS7/eIF3m"/>
</dbReference>
<dbReference type="InterPro" id="IPR000717">
    <property type="entry name" value="PCI_dom"/>
</dbReference>
<protein>
    <recommendedName>
        <fullName evidence="4">PCI domain-containing protein</fullName>
    </recommendedName>
</protein>
<name>A0AA36J5C1_9DINO</name>
<evidence type="ECO:0000313" key="5">
    <source>
        <dbReference type="EMBL" id="CAJ1399389.1"/>
    </source>
</evidence>
<feature type="region of interest" description="Disordered" evidence="3">
    <location>
        <begin position="214"/>
        <end position="256"/>
    </location>
</feature>
<dbReference type="EMBL" id="CAUJNA010003333">
    <property type="protein sequence ID" value="CAJ1399389.1"/>
    <property type="molecule type" value="Genomic_DNA"/>
</dbReference>
<evidence type="ECO:0000256" key="1">
    <source>
        <dbReference type="ARBA" id="ARBA00008482"/>
    </source>
</evidence>
<reference evidence="5" key="1">
    <citation type="submission" date="2023-08" db="EMBL/GenBank/DDBJ databases">
        <authorList>
            <person name="Chen Y."/>
            <person name="Shah S."/>
            <person name="Dougan E. K."/>
            <person name="Thang M."/>
            <person name="Chan C."/>
        </authorList>
    </citation>
    <scope>NUCLEOTIDE SEQUENCE</scope>
</reference>
<dbReference type="PROSITE" id="PS50250">
    <property type="entry name" value="PCI"/>
    <property type="match status" value="1"/>
</dbReference>
<dbReference type="AlphaFoldDB" id="A0AA36J5C1"/>
<keyword evidence="6" id="KW-1185">Reference proteome</keyword>
<feature type="domain" description="PCI" evidence="4">
    <location>
        <begin position="1"/>
        <end position="153"/>
    </location>
</feature>
<accession>A0AA36J5C1</accession>
<dbReference type="GO" id="GO:0008180">
    <property type="term" value="C:COP9 signalosome"/>
    <property type="evidence" value="ECO:0007669"/>
    <property type="project" value="UniProtKB-KW"/>
</dbReference>
<keyword evidence="2" id="KW-0736">Signalosome</keyword>
<dbReference type="Pfam" id="PF22061">
    <property type="entry name" value="CSN7_HB_subdom"/>
    <property type="match status" value="1"/>
</dbReference>
<comment type="similarity">
    <text evidence="1">Belongs to the CSN7/EIF3M family. CSN7 subfamily.</text>
</comment>
<organism evidence="5 6">
    <name type="scientific">Effrenium voratum</name>
    <dbReference type="NCBI Taxonomy" id="2562239"/>
    <lineage>
        <taxon>Eukaryota</taxon>
        <taxon>Sar</taxon>
        <taxon>Alveolata</taxon>
        <taxon>Dinophyceae</taxon>
        <taxon>Suessiales</taxon>
        <taxon>Symbiodiniaceae</taxon>
        <taxon>Effrenium</taxon>
    </lineage>
</organism>